<accession>A0AAD5Q1C5</accession>
<keyword evidence="4" id="KW-1185">Reference proteome</keyword>
<dbReference type="PANTHER" id="PTHR18916">
    <property type="entry name" value="DYNACTIN 1-RELATED MICROTUBULE-BINDING"/>
    <property type="match status" value="1"/>
</dbReference>
<dbReference type="SUPFAM" id="SSF74924">
    <property type="entry name" value="Cap-Gly domain"/>
    <property type="match status" value="1"/>
</dbReference>
<dbReference type="Proteomes" id="UP001209570">
    <property type="component" value="Unassembled WGS sequence"/>
</dbReference>
<evidence type="ECO:0000259" key="2">
    <source>
        <dbReference type="PROSITE" id="PS50245"/>
    </source>
</evidence>
<dbReference type="Pfam" id="PF01302">
    <property type="entry name" value="CAP_GLY"/>
    <property type="match status" value="1"/>
</dbReference>
<dbReference type="EMBL" id="JAKCXM010001627">
    <property type="protein sequence ID" value="KAJ0390783.1"/>
    <property type="molecule type" value="Genomic_DNA"/>
</dbReference>
<dbReference type="PROSITE" id="PS50245">
    <property type="entry name" value="CAP_GLY_2"/>
    <property type="match status" value="1"/>
</dbReference>
<feature type="compositionally biased region" description="Acidic residues" evidence="1">
    <location>
        <begin position="76"/>
        <end position="92"/>
    </location>
</feature>
<evidence type="ECO:0000256" key="1">
    <source>
        <dbReference type="SAM" id="MobiDB-lite"/>
    </source>
</evidence>
<sequence length="183" mass="20249">MGRGRSGEFGSFMDEDMLLFEQFMAMSMDDDDLNQMESDLMEDMMQFFMGDPELARHNRRGYGKGKTKVVHTQSDSDVDEVEEVSDWEDEADGQQHETPDSNVTATADQPKLEIDAKARVFGTHSGVIKFIGPVHYSSGDFVGVALDEPVGKNDGTVKGVTYFSCPPSHGIMVRPTDVQTIPS</sequence>
<dbReference type="PROSITE" id="PS00845">
    <property type="entry name" value="CAP_GLY_1"/>
    <property type="match status" value="1"/>
</dbReference>
<dbReference type="SMART" id="SM01052">
    <property type="entry name" value="CAP_GLY"/>
    <property type="match status" value="1"/>
</dbReference>
<dbReference type="InterPro" id="IPR036859">
    <property type="entry name" value="CAP-Gly_dom_sf"/>
</dbReference>
<proteinExistence type="predicted"/>
<dbReference type="AlphaFoldDB" id="A0AAD5Q1C5"/>
<gene>
    <name evidence="3" type="ORF">P43SY_011163</name>
</gene>
<feature type="domain" description="CAP-Gly" evidence="2">
    <location>
        <begin position="132"/>
        <end position="174"/>
    </location>
</feature>
<comment type="caution">
    <text evidence="3">The sequence shown here is derived from an EMBL/GenBank/DDBJ whole genome shotgun (WGS) entry which is preliminary data.</text>
</comment>
<name>A0AAD5Q1C5_PYTIN</name>
<dbReference type="Gene3D" id="2.30.30.190">
    <property type="entry name" value="CAP Gly-rich-like domain"/>
    <property type="match status" value="1"/>
</dbReference>
<feature type="region of interest" description="Disordered" evidence="1">
    <location>
        <begin position="60"/>
        <end position="108"/>
    </location>
</feature>
<organism evidence="3 4">
    <name type="scientific">Pythium insidiosum</name>
    <name type="common">Pythiosis disease agent</name>
    <dbReference type="NCBI Taxonomy" id="114742"/>
    <lineage>
        <taxon>Eukaryota</taxon>
        <taxon>Sar</taxon>
        <taxon>Stramenopiles</taxon>
        <taxon>Oomycota</taxon>
        <taxon>Peronosporomycetes</taxon>
        <taxon>Pythiales</taxon>
        <taxon>Pythiaceae</taxon>
        <taxon>Pythium</taxon>
    </lineage>
</organism>
<reference evidence="3" key="1">
    <citation type="submission" date="2021-12" db="EMBL/GenBank/DDBJ databases">
        <title>Prjna785345.</title>
        <authorList>
            <person name="Rujirawat T."/>
            <person name="Krajaejun T."/>
        </authorList>
    </citation>
    <scope>NUCLEOTIDE SEQUENCE</scope>
    <source>
        <strain evidence="3">Pi057C3</strain>
    </source>
</reference>
<evidence type="ECO:0000313" key="4">
    <source>
        <dbReference type="Proteomes" id="UP001209570"/>
    </source>
</evidence>
<dbReference type="InterPro" id="IPR000938">
    <property type="entry name" value="CAP-Gly_domain"/>
</dbReference>
<evidence type="ECO:0000313" key="3">
    <source>
        <dbReference type="EMBL" id="KAJ0390783.1"/>
    </source>
</evidence>
<feature type="compositionally biased region" description="Basic residues" evidence="1">
    <location>
        <begin position="60"/>
        <end position="69"/>
    </location>
</feature>
<protein>
    <recommendedName>
        <fullName evidence="2">CAP-Gly domain-containing protein</fullName>
    </recommendedName>
</protein>